<keyword evidence="1" id="KW-0732">Signal</keyword>
<feature type="chain" id="PRO_5040366546" evidence="1">
    <location>
        <begin position="19"/>
        <end position="87"/>
    </location>
</feature>
<comment type="caution">
    <text evidence="2">The sequence shown here is derived from an EMBL/GenBank/DDBJ whole genome shotgun (WGS) entry which is preliminary data.</text>
</comment>
<organism evidence="2 3">
    <name type="scientific">Setomelanomma holmii</name>
    <dbReference type="NCBI Taxonomy" id="210430"/>
    <lineage>
        <taxon>Eukaryota</taxon>
        <taxon>Fungi</taxon>
        <taxon>Dikarya</taxon>
        <taxon>Ascomycota</taxon>
        <taxon>Pezizomycotina</taxon>
        <taxon>Dothideomycetes</taxon>
        <taxon>Pleosporomycetidae</taxon>
        <taxon>Pleosporales</taxon>
        <taxon>Pleosporineae</taxon>
        <taxon>Phaeosphaeriaceae</taxon>
        <taxon>Setomelanomma</taxon>
    </lineage>
</organism>
<dbReference type="OrthoDB" id="291007at2759"/>
<proteinExistence type="predicted"/>
<name>A0A9P4HEY2_9PLEO</name>
<evidence type="ECO:0000256" key="1">
    <source>
        <dbReference type="SAM" id="SignalP"/>
    </source>
</evidence>
<gene>
    <name evidence="2" type="ORF">EK21DRAFT_110067</name>
</gene>
<dbReference type="AlphaFoldDB" id="A0A9P4HEY2"/>
<sequence>MFQLALALLTVYSVLVKACYGPFNDVRFMKSTFVTEWAANSNPHPETNWTTVVIGDTSHLSWPMQEKAPTDLPGPQGLVTVPYCYKT</sequence>
<dbReference type="Proteomes" id="UP000799777">
    <property type="component" value="Unassembled WGS sequence"/>
</dbReference>
<protein>
    <submittedName>
        <fullName evidence="2">Uncharacterized protein</fullName>
    </submittedName>
</protein>
<reference evidence="2" key="1">
    <citation type="journal article" date="2020" name="Stud. Mycol.">
        <title>101 Dothideomycetes genomes: a test case for predicting lifestyles and emergence of pathogens.</title>
        <authorList>
            <person name="Haridas S."/>
            <person name="Albert R."/>
            <person name="Binder M."/>
            <person name="Bloem J."/>
            <person name="Labutti K."/>
            <person name="Salamov A."/>
            <person name="Andreopoulos B."/>
            <person name="Baker S."/>
            <person name="Barry K."/>
            <person name="Bills G."/>
            <person name="Bluhm B."/>
            <person name="Cannon C."/>
            <person name="Castanera R."/>
            <person name="Culley D."/>
            <person name="Daum C."/>
            <person name="Ezra D."/>
            <person name="Gonzalez J."/>
            <person name="Henrissat B."/>
            <person name="Kuo A."/>
            <person name="Liang C."/>
            <person name="Lipzen A."/>
            <person name="Lutzoni F."/>
            <person name="Magnuson J."/>
            <person name="Mondo S."/>
            <person name="Nolan M."/>
            <person name="Ohm R."/>
            <person name="Pangilinan J."/>
            <person name="Park H.-J."/>
            <person name="Ramirez L."/>
            <person name="Alfaro M."/>
            <person name="Sun H."/>
            <person name="Tritt A."/>
            <person name="Yoshinaga Y."/>
            <person name="Zwiers L.-H."/>
            <person name="Turgeon B."/>
            <person name="Goodwin S."/>
            <person name="Spatafora J."/>
            <person name="Crous P."/>
            <person name="Grigoriev I."/>
        </authorList>
    </citation>
    <scope>NUCLEOTIDE SEQUENCE</scope>
    <source>
        <strain evidence="2">CBS 110217</strain>
    </source>
</reference>
<keyword evidence="3" id="KW-1185">Reference proteome</keyword>
<evidence type="ECO:0000313" key="2">
    <source>
        <dbReference type="EMBL" id="KAF2032394.1"/>
    </source>
</evidence>
<dbReference type="EMBL" id="ML978173">
    <property type="protein sequence ID" value="KAF2032394.1"/>
    <property type="molecule type" value="Genomic_DNA"/>
</dbReference>
<accession>A0A9P4HEY2</accession>
<feature type="signal peptide" evidence="1">
    <location>
        <begin position="1"/>
        <end position="18"/>
    </location>
</feature>
<evidence type="ECO:0000313" key="3">
    <source>
        <dbReference type="Proteomes" id="UP000799777"/>
    </source>
</evidence>